<dbReference type="InterPro" id="IPR046289">
    <property type="entry name" value="DUF6326"/>
</dbReference>
<dbReference type="PROSITE" id="PS51257">
    <property type="entry name" value="PROKAR_LIPOPROTEIN"/>
    <property type="match status" value="1"/>
</dbReference>
<accession>A0A5D8Z501</accession>
<evidence type="ECO:0000313" key="2">
    <source>
        <dbReference type="EMBL" id="TZF87774.1"/>
    </source>
</evidence>
<keyword evidence="1" id="KW-0472">Membrane</keyword>
<dbReference type="Proteomes" id="UP000323164">
    <property type="component" value="Unassembled WGS sequence"/>
</dbReference>
<dbReference type="EMBL" id="VTRV01000125">
    <property type="protein sequence ID" value="TZF87774.1"/>
    <property type="molecule type" value="Genomic_DNA"/>
</dbReference>
<keyword evidence="3" id="KW-1185">Reference proteome</keyword>
<dbReference type="OrthoDB" id="1551186at2"/>
<name>A0A5D8Z501_9GAMM</name>
<evidence type="ECO:0000256" key="1">
    <source>
        <dbReference type="SAM" id="Phobius"/>
    </source>
</evidence>
<proteinExistence type="predicted"/>
<feature type="transmembrane region" description="Helical" evidence="1">
    <location>
        <begin position="20"/>
        <end position="39"/>
    </location>
</feature>
<feature type="transmembrane region" description="Helical" evidence="1">
    <location>
        <begin position="88"/>
        <end position="106"/>
    </location>
</feature>
<gene>
    <name evidence="2" type="ORF">FW784_10645</name>
</gene>
<feature type="transmembrane region" description="Helical" evidence="1">
    <location>
        <begin position="113"/>
        <end position="133"/>
    </location>
</feature>
<evidence type="ECO:0000313" key="3">
    <source>
        <dbReference type="Proteomes" id="UP000323164"/>
    </source>
</evidence>
<feature type="transmembrane region" description="Helical" evidence="1">
    <location>
        <begin position="60"/>
        <end position="82"/>
    </location>
</feature>
<organism evidence="2 3">
    <name type="scientific">Cognatilysobacter lacus</name>
    <dbReference type="NCBI Taxonomy" id="1643323"/>
    <lineage>
        <taxon>Bacteria</taxon>
        <taxon>Pseudomonadati</taxon>
        <taxon>Pseudomonadota</taxon>
        <taxon>Gammaproteobacteria</taxon>
        <taxon>Lysobacterales</taxon>
        <taxon>Lysobacteraceae</taxon>
        <taxon>Cognatilysobacter</taxon>
    </lineage>
</organism>
<keyword evidence="1" id="KW-1133">Transmembrane helix</keyword>
<sequence>MKAATTLHDVRVPTRYKLAAIWASVMSCFIYADYFELYVPGKLQGMLAGRMEPLGPVTQGVLLGTSAMLAVPSLMIALSVLLPPGPCRWLNLVVGLLYAVLQLLVISHSGWAFYIGFGLLEVALMAFVVWTAWRWPTVVGQAAGGEVLVAAA</sequence>
<comment type="caution">
    <text evidence="2">The sequence shown here is derived from an EMBL/GenBank/DDBJ whole genome shotgun (WGS) entry which is preliminary data.</text>
</comment>
<protein>
    <submittedName>
        <fullName evidence="2">Uncharacterized protein</fullName>
    </submittedName>
</protein>
<dbReference type="RefSeq" id="WP_149353322.1">
    <property type="nucleotide sequence ID" value="NZ_VTRV01000125.1"/>
</dbReference>
<dbReference type="Pfam" id="PF19851">
    <property type="entry name" value="DUF6326"/>
    <property type="match status" value="1"/>
</dbReference>
<keyword evidence="1" id="KW-0812">Transmembrane</keyword>
<dbReference type="AlphaFoldDB" id="A0A5D8Z501"/>
<reference evidence="2 3" key="1">
    <citation type="submission" date="2019-08" db="EMBL/GenBank/DDBJ databases">
        <title>Draft genome sequence of Lysobacter sp. UKS-15.</title>
        <authorList>
            <person name="Im W.-T."/>
        </authorList>
    </citation>
    <scope>NUCLEOTIDE SEQUENCE [LARGE SCALE GENOMIC DNA]</scope>
    <source>
        <strain evidence="2 3">UKS-15</strain>
    </source>
</reference>